<dbReference type="GO" id="GO:0004654">
    <property type="term" value="F:polyribonucleotide nucleotidyltransferase activity"/>
    <property type="evidence" value="ECO:0007669"/>
    <property type="project" value="UniProtKB-UniRule"/>
</dbReference>
<dbReference type="Gene3D" id="2.40.50.140">
    <property type="entry name" value="Nucleic acid-binding proteins"/>
    <property type="match status" value="1"/>
</dbReference>
<dbReference type="GO" id="GO:0006402">
    <property type="term" value="P:mRNA catabolic process"/>
    <property type="evidence" value="ECO:0007669"/>
    <property type="project" value="UniProtKB-UniRule"/>
</dbReference>
<name>A0A2D6YHL3_9DELT</name>
<dbReference type="NCBIfam" id="TIGR03591">
    <property type="entry name" value="polynuc_phos"/>
    <property type="match status" value="1"/>
</dbReference>
<dbReference type="SMART" id="SM00316">
    <property type="entry name" value="S1"/>
    <property type="match status" value="1"/>
</dbReference>
<evidence type="ECO:0000256" key="5">
    <source>
        <dbReference type="ARBA" id="ARBA00022695"/>
    </source>
</evidence>
<dbReference type="GO" id="GO:0000175">
    <property type="term" value="F:3'-5'-RNA exonuclease activity"/>
    <property type="evidence" value="ECO:0007669"/>
    <property type="project" value="TreeGrafter"/>
</dbReference>
<evidence type="ECO:0000256" key="10">
    <source>
        <dbReference type="PROSITE-ProRule" id="PRU00117"/>
    </source>
</evidence>
<dbReference type="PROSITE" id="PS50126">
    <property type="entry name" value="S1"/>
    <property type="match status" value="1"/>
</dbReference>
<feature type="non-terminal residue" evidence="12">
    <location>
        <position position="1"/>
    </location>
</feature>
<dbReference type="Gene3D" id="3.30.1370.10">
    <property type="entry name" value="K Homology domain, type 1"/>
    <property type="match status" value="1"/>
</dbReference>
<dbReference type="CDD" id="cd02393">
    <property type="entry name" value="KH-I_PNPase"/>
    <property type="match status" value="1"/>
</dbReference>
<dbReference type="Pfam" id="PF03726">
    <property type="entry name" value="PNPase"/>
    <property type="match status" value="1"/>
</dbReference>
<evidence type="ECO:0000256" key="7">
    <source>
        <dbReference type="ARBA" id="ARBA00022842"/>
    </source>
</evidence>
<dbReference type="FunFam" id="3.30.1370.10:FF:000001">
    <property type="entry name" value="Polyribonucleotide nucleotidyltransferase"/>
    <property type="match status" value="1"/>
</dbReference>
<dbReference type="InterPro" id="IPR001247">
    <property type="entry name" value="ExoRNase_PH_dom1"/>
</dbReference>
<keyword evidence="7" id="KW-0460">Magnesium</keyword>
<comment type="caution">
    <text evidence="12">The sequence shown here is derived from an EMBL/GenBank/DDBJ whole genome shotgun (WGS) entry which is preliminary data.</text>
</comment>
<keyword evidence="4 12" id="KW-0808">Transferase</keyword>
<sequence length="553" mass="60337">IPFYQPIGGIRVGRINGEFVVNPTPAELEESELNIIMAASKDAILMVEGEAKEVSEEVMLDALWFGQEQVQPIIRIQEELMQRCGKPKREVAIPEIDEELHTKVTAASQPKLVEALQITEKQERYQRLDAVVDEVLAEVFPEGSEPSNDDIGQAKSSISSVKKNVMRERILKDQIRIDGRGPKDIRQIDCEARILPRAHGSALFTRGETQALGVVTLGTKEDEQLIDSLHGVSYRNFMLHYNFPSFCVGEARPPRGPGRREIGHGHLAERGLSHLLPSREEFPYTIRLVSEVLESNGSSSMATVCSGSLAMMDAGIPLKAAAAGIAMGLIYDDGQTSILSDILGDEDHLGDMDFKVVGTTTGITALQMDIKIKGLTREIVKASLEQACEGRLHILKIMGDTLEQSRAGLSSYAPRFITHKIPPDKISIVIGPGGKMIKSIVERTGVKINISDDGLVSIASGDHKAVDAALEIVRDLTRTVEIGTVYDGIVKRVVDFGAFVEVFPGTEGLVHISNLAEGRVRAVTDVVREGDTVKVKAMGLDKRGKLQLSIKDV</sequence>
<evidence type="ECO:0000259" key="11">
    <source>
        <dbReference type="PROSITE" id="PS50126"/>
    </source>
</evidence>
<protein>
    <recommendedName>
        <fullName evidence="2 9">Polyribonucleotide nucleotidyltransferase</fullName>
        <ecNumber evidence="2 9">2.7.7.8</ecNumber>
    </recommendedName>
</protein>
<keyword evidence="3" id="KW-0963">Cytoplasm</keyword>
<dbReference type="InterPro" id="IPR003029">
    <property type="entry name" value="S1_domain"/>
</dbReference>
<dbReference type="Gene3D" id="3.30.230.70">
    <property type="entry name" value="GHMP Kinase, N-terminal domain"/>
    <property type="match status" value="2"/>
</dbReference>
<dbReference type="CDD" id="cd11364">
    <property type="entry name" value="RNase_PH_PNPase_2"/>
    <property type="match status" value="1"/>
</dbReference>
<dbReference type="GO" id="GO:0006396">
    <property type="term" value="P:RNA processing"/>
    <property type="evidence" value="ECO:0007669"/>
    <property type="project" value="InterPro"/>
</dbReference>
<dbReference type="SUPFAM" id="SSF54791">
    <property type="entry name" value="Eukaryotic type KH-domain (KH-domain type I)"/>
    <property type="match status" value="1"/>
</dbReference>
<dbReference type="SUPFAM" id="SSF50249">
    <property type="entry name" value="Nucleic acid-binding proteins"/>
    <property type="match status" value="1"/>
</dbReference>
<comment type="similarity">
    <text evidence="1">Belongs to the polyribonucleotide nucleotidyltransferase family.</text>
</comment>
<dbReference type="InterPro" id="IPR004088">
    <property type="entry name" value="KH_dom_type_1"/>
</dbReference>
<dbReference type="Pfam" id="PF03725">
    <property type="entry name" value="RNase_PH_C"/>
    <property type="match status" value="1"/>
</dbReference>
<gene>
    <name evidence="12" type="primary">pnp</name>
    <name evidence="12" type="ORF">CMN54_04120</name>
</gene>
<evidence type="ECO:0000256" key="1">
    <source>
        <dbReference type="ARBA" id="ARBA00007404"/>
    </source>
</evidence>
<keyword evidence="5" id="KW-0548">Nucleotidyltransferase</keyword>
<dbReference type="PANTHER" id="PTHR11252:SF0">
    <property type="entry name" value="POLYRIBONUCLEOTIDE NUCLEOTIDYLTRANSFERASE 1, MITOCHONDRIAL"/>
    <property type="match status" value="1"/>
</dbReference>
<evidence type="ECO:0000256" key="4">
    <source>
        <dbReference type="ARBA" id="ARBA00022679"/>
    </source>
</evidence>
<evidence type="ECO:0000256" key="9">
    <source>
        <dbReference type="NCBIfam" id="TIGR03591"/>
    </source>
</evidence>
<dbReference type="SUPFAM" id="SSF55666">
    <property type="entry name" value="Ribonuclease PH domain 2-like"/>
    <property type="match status" value="2"/>
</dbReference>
<dbReference type="SUPFAM" id="SSF54211">
    <property type="entry name" value="Ribosomal protein S5 domain 2-like"/>
    <property type="match status" value="1"/>
</dbReference>
<evidence type="ECO:0000256" key="2">
    <source>
        <dbReference type="ARBA" id="ARBA00012416"/>
    </source>
</evidence>
<dbReference type="GO" id="GO:0003723">
    <property type="term" value="F:RNA binding"/>
    <property type="evidence" value="ECO:0007669"/>
    <property type="project" value="UniProtKB-UniRule"/>
</dbReference>
<keyword evidence="8 10" id="KW-0694">RNA-binding</keyword>
<dbReference type="Pfam" id="PF00575">
    <property type="entry name" value="S1"/>
    <property type="match status" value="1"/>
</dbReference>
<dbReference type="InterPro" id="IPR036456">
    <property type="entry name" value="PNPase_PH_RNA-bd_sf"/>
</dbReference>
<feature type="domain" description="S1 motif" evidence="11">
    <location>
        <begin position="483"/>
        <end position="551"/>
    </location>
</feature>
<evidence type="ECO:0000256" key="8">
    <source>
        <dbReference type="ARBA" id="ARBA00022884"/>
    </source>
</evidence>
<evidence type="ECO:0000256" key="6">
    <source>
        <dbReference type="ARBA" id="ARBA00022723"/>
    </source>
</evidence>
<dbReference type="InterPro" id="IPR004087">
    <property type="entry name" value="KH_dom"/>
</dbReference>
<dbReference type="SMART" id="SM00322">
    <property type="entry name" value="KH"/>
    <property type="match status" value="1"/>
</dbReference>
<dbReference type="GO" id="GO:0005829">
    <property type="term" value="C:cytosol"/>
    <property type="evidence" value="ECO:0007669"/>
    <property type="project" value="TreeGrafter"/>
</dbReference>
<keyword evidence="6" id="KW-0479">Metal-binding</keyword>
<organism evidence="12 13">
    <name type="scientific">SAR324 cluster bacterium</name>
    <dbReference type="NCBI Taxonomy" id="2024889"/>
    <lineage>
        <taxon>Bacteria</taxon>
        <taxon>Deltaproteobacteria</taxon>
        <taxon>SAR324 cluster</taxon>
    </lineage>
</organism>
<reference evidence="13" key="1">
    <citation type="submission" date="2017-09" db="EMBL/GenBank/DDBJ databases">
        <title>The Reconstruction of 2,631 Draft Metagenome-Assembled Genomes from the Global Oceans.</title>
        <authorList>
            <person name="Tully B.J."/>
            <person name="Graham E.D."/>
            <person name="Heidelberg J.F."/>
        </authorList>
    </citation>
    <scope>NUCLEOTIDE SEQUENCE [LARGE SCALE GENOMIC DNA]</scope>
</reference>
<dbReference type="Proteomes" id="UP000226525">
    <property type="component" value="Unassembled WGS sequence"/>
</dbReference>
<dbReference type="Pfam" id="PF01138">
    <property type="entry name" value="RNase_PH"/>
    <property type="match status" value="1"/>
</dbReference>
<dbReference type="InterPro" id="IPR036345">
    <property type="entry name" value="ExoRNase_PH_dom2_sf"/>
</dbReference>
<dbReference type="AlphaFoldDB" id="A0A2D6YHL3"/>
<evidence type="ECO:0000256" key="3">
    <source>
        <dbReference type="ARBA" id="ARBA00022490"/>
    </source>
</evidence>
<dbReference type="InterPro" id="IPR015848">
    <property type="entry name" value="PNPase_PH_RNA-bd_bac/org-type"/>
</dbReference>
<evidence type="ECO:0000313" key="12">
    <source>
        <dbReference type="EMBL" id="MAH62632.1"/>
    </source>
</evidence>
<dbReference type="EMBL" id="NZEX01000042">
    <property type="protein sequence ID" value="MAH62632.1"/>
    <property type="molecule type" value="Genomic_DNA"/>
</dbReference>
<dbReference type="GO" id="GO:0046872">
    <property type="term" value="F:metal ion binding"/>
    <property type="evidence" value="ECO:0007669"/>
    <property type="project" value="UniProtKB-KW"/>
</dbReference>
<dbReference type="CDD" id="cd04472">
    <property type="entry name" value="S1_PNPase"/>
    <property type="match status" value="1"/>
</dbReference>
<accession>A0A2D6YHL3</accession>
<dbReference type="PROSITE" id="PS50084">
    <property type="entry name" value="KH_TYPE_1"/>
    <property type="match status" value="1"/>
</dbReference>
<dbReference type="InterPro" id="IPR020568">
    <property type="entry name" value="Ribosomal_Su5_D2-typ_SF"/>
</dbReference>
<dbReference type="PANTHER" id="PTHR11252">
    <property type="entry name" value="POLYRIBONUCLEOTIDE NUCLEOTIDYLTRANSFERASE"/>
    <property type="match status" value="1"/>
</dbReference>
<dbReference type="InterPro" id="IPR036612">
    <property type="entry name" value="KH_dom_type_1_sf"/>
</dbReference>
<dbReference type="NCBIfam" id="NF008805">
    <property type="entry name" value="PRK11824.1"/>
    <property type="match status" value="1"/>
</dbReference>
<dbReference type="SUPFAM" id="SSF46915">
    <property type="entry name" value="Polynucleotide phosphorylase/guanosine pentaphosphate synthase (PNPase/GPSI), domain 3"/>
    <property type="match status" value="1"/>
</dbReference>
<dbReference type="EC" id="2.7.7.8" evidence="2 9"/>
<dbReference type="FunFam" id="3.30.230.70:FF:000002">
    <property type="entry name" value="Polyribonucleotide nucleotidyltransferase"/>
    <property type="match status" value="1"/>
</dbReference>
<dbReference type="InterPro" id="IPR027408">
    <property type="entry name" value="PNPase/RNase_PH_dom_sf"/>
</dbReference>
<evidence type="ECO:0000313" key="13">
    <source>
        <dbReference type="Proteomes" id="UP000226525"/>
    </source>
</evidence>
<dbReference type="InterPro" id="IPR012340">
    <property type="entry name" value="NA-bd_OB-fold"/>
</dbReference>
<dbReference type="InterPro" id="IPR015847">
    <property type="entry name" value="ExoRNase_PH_dom2"/>
</dbReference>
<dbReference type="InterPro" id="IPR012162">
    <property type="entry name" value="PNPase"/>
</dbReference>
<proteinExistence type="inferred from homology"/>
<dbReference type="Pfam" id="PF00013">
    <property type="entry name" value="KH_1"/>
    <property type="match status" value="1"/>
</dbReference>